<evidence type="ECO:0000313" key="2">
    <source>
        <dbReference type="EMBL" id="ALU98101.1"/>
    </source>
</evidence>
<evidence type="ECO:0000256" key="1">
    <source>
        <dbReference type="SAM" id="MobiDB-lite"/>
    </source>
</evidence>
<gene>
    <name evidence="2" type="ORF">WQO_14365</name>
</gene>
<dbReference type="EMBL" id="CP013738">
    <property type="protein sequence ID" value="ALU98101.1"/>
    <property type="molecule type" value="Genomic_DNA"/>
</dbReference>
<dbReference type="Proteomes" id="UP000064183">
    <property type="component" value="Chromosome"/>
</dbReference>
<evidence type="ECO:0000313" key="3">
    <source>
        <dbReference type="Proteomes" id="UP000064183"/>
    </source>
</evidence>
<dbReference type="Pfam" id="PF19565">
    <property type="entry name" value="DUF6087"/>
    <property type="match status" value="1"/>
</dbReference>
<dbReference type="AlphaFoldDB" id="A0A0U3C900"/>
<accession>A0A0U3C900</accession>
<dbReference type="InterPro" id="IPR045733">
    <property type="entry name" value="DUF6087"/>
</dbReference>
<protein>
    <submittedName>
        <fullName evidence="2">Uncharacterized protein</fullName>
    </submittedName>
</protein>
<proteinExistence type="predicted"/>
<sequence length="107" mass="12097">MPRRCSPHQAEHPSKERRARAERRDAKIGRLRAVPLVTGDGPKASHLIPDVPRAIQRWNGYAWEPHGTAATLAEAQRLVYPHVEERPPVAASTPQPLRTDRGRHRKP</sequence>
<name>A0A0U3C900_STRGL</name>
<organism evidence="2 3">
    <name type="scientific">Streptomyces globisporus C-1027</name>
    <dbReference type="NCBI Taxonomy" id="1172567"/>
    <lineage>
        <taxon>Bacteria</taxon>
        <taxon>Bacillati</taxon>
        <taxon>Actinomycetota</taxon>
        <taxon>Actinomycetes</taxon>
        <taxon>Kitasatosporales</taxon>
        <taxon>Streptomycetaceae</taxon>
        <taxon>Streptomyces</taxon>
    </lineage>
</organism>
<dbReference type="KEGG" id="sgb:WQO_14365"/>
<feature type="region of interest" description="Disordered" evidence="1">
    <location>
        <begin position="1"/>
        <end position="26"/>
    </location>
</feature>
<reference evidence="2 3" key="1">
    <citation type="journal article" date="2012" name="J. Bacteriol.">
        <title>Draft genome sequence of Streptomyces globisporus C-1027, which produces an antitumor antibiotic consisting of a nine-membered enediyne with a chromoprotein.</title>
        <authorList>
            <person name="Wang L."/>
            <person name="Wang S."/>
            <person name="He Q."/>
            <person name="Yu T."/>
            <person name="Li Q."/>
            <person name="Hong B."/>
        </authorList>
    </citation>
    <scope>NUCLEOTIDE SEQUENCE [LARGE SCALE GENOMIC DNA]</scope>
    <source>
        <strain evidence="2 3">C-1027</strain>
    </source>
</reference>
<feature type="region of interest" description="Disordered" evidence="1">
    <location>
        <begin position="84"/>
        <end position="107"/>
    </location>
</feature>